<dbReference type="GO" id="GO:0004252">
    <property type="term" value="F:serine-type endopeptidase activity"/>
    <property type="evidence" value="ECO:0007669"/>
    <property type="project" value="InterPro"/>
</dbReference>
<accession>A0A855XQA8</accession>
<comment type="caution">
    <text evidence="6">The sequence shown here is derived from an EMBL/GenBank/DDBJ whole genome shotgun (WGS) entry which is preliminary data.</text>
</comment>
<keyword evidence="2 6" id="KW-0645">Protease</keyword>
<dbReference type="Gene3D" id="3.40.50.200">
    <property type="entry name" value="Peptidase S8/S53 domain"/>
    <property type="match status" value="1"/>
</dbReference>
<evidence type="ECO:0000313" key="6">
    <source>
        <dbReference type="EMBL" id="PWW36758.1"/>
    </source>
</evidence>
<evidence type="ECO:0000256" key="1">
    <source>
        <dbReference type="ARBA" id="ARBA00011073"/>
    </source>
</evidence>
<keyword evidence="3" id="KW-0378">Hydrolase</keyword>
<dbReference type="Proteomes" id="UP000247078">
    <property type="component" value="Unassembled WGS sequence"/>
</dbReference>
<reference evidence="6 7" key="1">
    <citation type="submission" date="2018-05" db="EMBL/GenBank/DDBJ databases">
        <title>Freshwater and sediment microbial communities from various areas in North America, analyzing microbe dynamics in response to fracking.</title>
        <authorList>
            <person name="Lamendella R."/>
        </authorList>
    </citation>
    <scope>NUCLEOTIDE SEQUENCE [LARGE SCALE GENOMIC DNA]</scope>
    <source>
        <strain evidence="6 7">DB-3</strain>
    </source>
</reference>
<dbReference type="PANTHER" id="PTHR43806">
    <property type="entry name" value="PEPTIDASE S8"/>
    <property type="match status" value="1"/>
</dbReference>
<dbReference type="Pfam" id="PF00082">
    <property type="entry name" value="Peptidase_S8"/>
    <property type="match status" value="1"/>
</dbReference>
<dbReference type="EMBL" id="QGTZ01000010">
    <property type="protein sequence ID" value="PWW36758.1"/>
    <property type="molecule type" value="Genomic_DNA"/>
</dbReference>
<proteinExistence type="inferred from homology"/>
<evidence type="ECO:0000259" key="5">
    <source>
        <dbReference type="Pfam" id="PF00082"/>
    </source>
</evidence>
<keyword evidence="4" id="KW-0720">Serine protease</keyword>
<dbReference type="InterPro" id="IPR036852">
    <property type="entry name" value="Peptidase_S8/S53_dom_sf"/>
</dbReference>
<evidence type="ECO:0000313" key="7">
    <source>
        <dbReference type="Proteomes" id="UP000247078"/>
    </source>
</evidence>
<protein>
    <submittedName>
        <fullName evidence="6">Serine protease AprX</fullName>
    </submittedName>
</protein>
<evidence type="ECO:0000256" key="3">
    <source>
        <dbReference type="ARBA" id="ARBA00022801"/>
    </source>
</evidence>
<dbReference type="RefSeq" id="WP_110001057.1">
    <property type="nucleotide sequence ID" value="NZ_QGTZ01000010.1"/>
</dbReference>
<organism evidence="6 7">
    <name type="scientific">Paenibacillus pabuli</name>
    <dbReference type="NCBI Taxonomy" id="1472"/>
    <lineage>
        <taxon>Bacteria</taxon>
        <taxon>Bacillati</taxon>
        <taxon>Bacillota</taxon>
        <taxon>Bacilli</taxon>
        <taxon>Bacillales</taxon>
        <taxon>Paenibacillaceae</taxon>
        <taxon>Paenibacillus</taxon>
    </lineage>
</organism>
<dbReference type="SUPFAM" id="SSF52743">
    <property type="entry name" value="Subtilisin-like"/>
    <property type="match status" value="1"/>
</dbReference>
<evidence type="ECO:0000256" key="4">
    <source>
        <dbReference type="ARBA" id="ARBA00022825"/>
    </source>
</evidence>
<dbReference type="GO" id="GO:0005615">
    <property type="term" value="C:extracellular space"/>
    <property type="evidence" value="ECO:0007669"/>
    <property type="project" value="TreeGrafter"/>
</dbReference>
<sequence length="488" mass="55028">MDRAIPDPTWKRLGFSEQPDVHTSGQGVGIVIIDSIKPHHLINHLNTRIKCVTVHENLTVTMKDISTNNGEEDHLKGEHGLMSVLALAHEPIRLEGMTHIGIAPAATFIVLDHGAFTAGEGERLKKGIDWILEHGIDWNIKIILSTGWQALDNEVHLQNTRENSTVKALGSAVQQGILVICSNGNTRLNNVMPPIQYLAVGGYVDRGKADRSSHVSFPDEPYGRNGDGHFRPDILAPRLHLTIPSYKMEERDRSVSYYGGTSGAAALVAGVAAHLFSQFPELSSDMLRRALVEHGDTFESYDNPAPRINVANTIRYLKTADGPMYIPNTLLITSIENPFMGIHSVDEIERALALTMLVRSNVLSREELWDFTEDSSPIVRKIAVSTLREPMNEQERQFYWECLLHEKEGGVRGWYMHGLLQNAPKEEIHNWVNWATDINWSVRWCVSEYMAQYTEYFPQLEKTQDPDSITANALPLWQWYTALYCKEN</sequence>
<dbReference type="GO" id="GO:0006508">
    <property type="term" value="P:proteolysis"/>
    <property type="evidence" value="ECO:0007669"/>
    <property type="project" value="UniProtKB-KW"/>
</dbReference>
<comment type="similarity">
    <text evidence="1">Belongs to the peptidase S8 family.</text>
</comment>
<evidence type="ECO:0000256" key="2">
    <source>
        <dbReference type="ARBA" id="ARBA00022670"/>
    </source>
</evidence>
<dbReference type="AlphaFoldDB" id="A0A855XQA8"/>
<feature type="domain" description="Peptidase S8/S53" evidence="5">
    <location>
        <begin position="57"/>
        <end position="293"/>
    </location>
</feature>
<dbReference type="InterPro" id="IPR050131">
    <property type="entry name" value="Peptidase_S8_subtilisin-like"/>
</dbReference>
<dbReference type="InterPro" id="IPR000209">
    <property type="entry name" value="Peptidase_S8/S53_dom"/>
</dbReference>
<dbReference type="PANTHER" id="PTHR43806:SF11">
    <property type="entry name" value="CEREVISIN-RELATED"/>
    <property type="match status" value="1"/>
</dbReference>
<name>A0A855XQA8_9BACL</name>
<gene>
    <name evidence="6" type="ORF">DET56_110197</name>
</gene>